<dbReference type="SUPFAM" id="SSF51569">
    <property type="entry name" value="Aldolase"/>
    <property type="match status" value="1"/>
</dbReference>
<dbReference type="GO" id="GO:0008840">
    <property type="term" value="F:4-hydroxy-tetrahydrodipicolinate synthase activity"/>
    <property type="evidence" value="ECO:0007669"/>
    <property type="project" value="TreeGrafter"/>
</dbReference>
<dbReference type="OrthoDB" id="8995637at2"/>
<dbReference type="EMBL" id="CP001700">
    <property type="protein sequence ID" value="ACU74016.1"/>
    <property type="molecule type" value="Genomic_DNA"/>
</dbReference>
<dbReference type="Pfam" id="PF00701">
    <property type="entry name" value="DHDPS"/>
    <property type="match status" value="1"/>
</dbReference>
<accession>C7Q6I1</accession>
<reference evidence="9 10" key="1">
    <citation type="journal article" date="2009" name="Stand. Genomic Sci.">
        <title>Complete genome sequence of Catenulispora acidiphila type strain (ID 139908).</title>
        <authorList>
            <person name="Copeland A."/>
            <person name="Lapidus A."/>
            <person name="Glavina Del Rio T."/>
            <person name="Nolan M."/>
            <person name="Lucas S."/>
            <person name="Chen F."/>
            <person name="Tice H."/>
            <person name="Cheng J.F."/>
            <person name="Bruce D."/>
            <person name="Goodwin L."/>
            <person name="Pitluck S."/>
            <person name="Mikhailova N."/>
            <person name="Pati A."/>
            <person name="Ivanova N."/>
            <person name="Mavromatis K."/>
            <person name="Chen A."/>
            <person name="Palaniappan K."/>
            <person name="Chain P."/>
            <person name="Land M."/>
            <person name="Hauser L."/>
            <person name="Chang Y.J."/>
            <person name="Jeffries C.D."/>
            <person name="Chertkov O."/>
            <person name="Brettin T."/>
            <person name="Detter J.C."/>
            <person name="Han C."/>
            <person name="Ali Z."/>
            <person name="Tindall B.J."/>
            <person name="Goker M."/>
            <person name="Bristow J."/>
            <person name="Eisen J.A."/>
            <person name="Markowitz V."/>
            <person name="Hugenholtz P."/>
            <person name="Kyrpides N.C."/>
            <person name="Klenk H.P."/>
        </authorList>
    </citation>
    <scope>NUCLEOTIDE SEQUENCE [LARGE SCALE GENOMIC DNA]</scope>
    <source>
        <strain evidence="10">DSM 44928 / JCM 14897 / NBRC 102108 / NRRL B-24433 / ID139908</strain>
    </source>
</reference>
<keyword evidence="4 5" id="KW-0456">Lyase</keyword>
<sequence length="321" mass="34139">MSTLTDRLDGLLFFPVTPFTPDQGHVDLDAFAAHLESRLALLDPARPGLSAVFAACGTGEFFSLDQREYAEVLRVAVQVTAGRAPVLGGVGYGAPLAASFVRAAEQAGVDGLLVLPPYLVSGSQQGLADHYRSIAASTELDLIIYQRDNVTFAPETVADLAEVPNIIGFKDGRGDLDLMQRIVAAVRMRHGADRLLFLNGLPTAEMTQLAYRGIGVPLYSSAVFCFAPDIALAFYHACREGDGALADALIDRFYKPLVELRNKGAGYAVSLVKAGVRLDGLDAGPVRSPLTEPAPEHLEQLEQLIADGRAVLAEHKVGAAA</sequence>
<dbReference type="PANTHER" id="PTHR12128">
    <property type="entry name" value="DIHYDRODIPICOLINATE SYNTHASE"/>
    <property type="match status" value="1"/>
</dbReference>
<protein>
    <recommendedName>
        <fullName evidence="5">Probable 5-dehydro-4-deoxyglucarate dehydratase</fullName>
        <ecNumber evidence="5">4.2.1.41</ecNumber>
    </recommendedName>
    <alternativeName>
        <fullName evidence="5">5-keto-4-deoxy-glucarate dehydratase</fullName>
        <shortName evidence="5">KDGDH</shortName>
    </alternativeName>
</protein>
<dbReference type="InterPro" id="IPR002220">
    <property type="entry name" value="DapA-like"/>
</dbReference>
<evidence type="ECO:0000313" key="10">
    <source>
        <dbReference type="Proteomes" id="UP000000851"/>
    </source>
</evidence>
<dbReference type="AlphaFoldDB" id="C7Q6I1"/>
<dbReference type="PANTHER" id="PTHR12128:SF19">
    <property type="entry name" value="5-DEHYDRO-4-DEOXYGLUCARATE DEHYDRATASE 2-RELATED"/>
    <property type="match status" value="1"/>
</dbReference>
<evidence type="ECO:0000256" key="7">
    <source>
        <dbReference type="PIRSR" id="PIRSR001365-1"/>
    </source>
</evidence>
<evidence type="ECO:0000256" key="1">
    <source>
        <dbReference type="ARBA" id="ARBA00001446"/>
    </source>
</evidence>
<dbReference type="EC" id="4.2.1.41" evidence="5"/>
<feature type="active site" description="Schiff-base intermediate with substrate" evidence="7">
    <location>
        <position position="170"/>
    </location>
</feature>
<evidence type="ECO:0000256" key="4">
    <source>
        <dbReference type="ARBA" id="ARBA00023239"/>
    </source>
</evidence>
<evidence type="ECO:0000256" key="5">
    <source>
        <dbReference type="HAMAP-Rule" id="MF_00694"/>
    </source>
</evidence>
<evidence type="ECO:0000313" key="9">
    <source>
        <dbReference type="EMBL" id="ACU74016.1"/>
    </source>
</evidence>
<dbReference type="SMART" id="SM01130">
    <property type="entry name" value="DHDPS"/>
    <property type="match status" value="1"/>
</dbReference>
<comment type="pathway">
    <text evidence="2 5">Carbohydrate acid metabolism; D-glucarate degradation; 2,5-dioxopentanoate from D-glucarate: step 2/2.</text>
</comment>
<evidence type="ECO:0000256" key="2">
    <source>
        <dbReference type="ARBA" id="ARBA00004983"/>
    </source>
</evidence>
<dbReference type="NCBIfam" id="NF002958">
    <property type="entry name" value="PRK03620.1"/>
    <property type="match status" value="1"/>
</dbReference>
<keyword evidence="10" id="KW-1185">Reference proteome</keyword>
<comment type="catalytic activity">
    <reaction evidence="1 5">
        <text>5-dehydro-4-deoxy-D-glucarate + H(+) = 2,5-dioxopentanoate + CO2 + H2O</text>
        <dbReference type="Rhea" id="RHEA:24608"/>
        <dbReference type="ChEBI" id="CHEBI:15377"/>
        <dbReference type="ChEBI" id="CHEBI:15378"/>
        <dbReference type="ChEBI" id="CHEBI:16526"/>
        <dbReference type="ChEBI" id="CHEBI:42819"/>
        <dbReference type="ChEBI" id="CHEBI:58136"/>
        <dbReference type="EC" id="4.2.1.41"/>
    </reaction>
</comment>
<dbReference type="GO" id="GO:0042838">
    <property type="term" value="P:D-glucarate catabolic process"/>
    <property type="evidence" value="ECO:0007669"/>
    <property type="project" value="UniProtKB-UniRule"/>
</dbReference>
<dbReference type="InParanoid" id="C7Q6I1"/>
<feature type="binding site" evidence="8">
    <location>
        <position position="58"/>
    </location>
    <ligand>
        <name>pyruvate</name>
        <dbReference type="ChEBI" id="CHEBI:15361"/>
    </ligand>
</feature>
<proteinExistence type="inferred from homology"/>
<dbReference type="Gene3D" id="3.20.20.70">
    <property type="entry name" value="Aldolase class I"/>
    <property type="match status" value="1"/>
</dbReference>
<dbReference type="InterPro" id="IPR017655">
    <property type="entry name" value="Dehydro-deoxyglucarate_dehyd"/>
</dbReference>
<dbReference type="PIRSF" id="PIRSF001365">
    <property type="entry name" value="DHDPS"/>
    <property type="match status" value="1"/>
</dbReference>
<dbReference type="UniPathway" id="UPA00564">
    <property type="reaction ID" value="UER00628"/>
</dbReference>
<dbReference type="KEGG" id="cai:Caci_5157"/>
<dbReference type="RefSeq" id="WP_015793745.1">
    <property type="nucleotide sequence ID" value="NC_013131.1"/>
</dbReference>
<comment type="similarity">
    <text evidence="3 5 6">Belongs to the DapA family.</text>
</comment>
<dbReference type="InterPro" id="IPR013785">
    <property type="entry name" value="Aldolase_TIM"/>
</dbReference>
<name>C7Q6I1_CATAD</name>
<dbReference type="HOGENOM" id="CLU_049343_5_2_11"/>
<feature type="active site" description="Proton donor/acceptor" evidence="7">
    <location>
        <position position="145"/>
    </location>
</feature>
<organism evidence="9 10">
    <name type="scientific">Catenulispora acidiphila (strain DSM 44928 / JCM 14897 / NBRC 102108 / NRRL B-24433 / ID139908)</name>
    <dbReference type="NCBI Taxonomy" id="479433"/>
    <lineage>
        <taxon>Bacteria</taxon>
        <taxon>Bacillati</taxon>
        <taxon>Actinomycetota</taxon>
        <taxon>Actinomycetes</taxon>
        <taxon>Catenulisporales</taxon>
        <taxon>Catenulisporaceae</taxon>
        <taxon>Catenulispora</taxon>
    </lineage>
</organism>
<gene>
    <name evidence="9" type="ordered locus">Caci_5157</name>
</gene>
<dbReference type="GO" id="GO:0047448">
    <property type="term" value="F:5-dehydro-4-deoxyglucarate dehydratase activity"/>
    <property type="evidence" value="ECO:0007669"/>
    <property type="project" value="UniProtKB-UniRule"/>
</dbReference>
<dbReference type="eggNOG" id="COG0329">
    <property type="taxonomic scope" value="Bacteria"/>
</dbReference>
<evidence type="ECO:0000256" key="6">
    <source>
        <dbReference type="PIRNR" id="PIRNR001365"/>
    </source>
</evidence>
<dbReference type="STRING" id="479433.Caci_5157"/>
<dbReference type="HAMAP" id="MF_00694">
    <property type="entry name" value="KDGDH"/>
    <property type="match status" value="1"/>
</dbReference>
<evidence type="ECO:0000256" key="8">
    <source>
        <dbReference type="PIRSR" id="PIRSR001365-2"/>
    </source>
</evidence>
<evidence type="ECO:0000256" key="3">
    <source>
        <dbReference type="ARBA" id="ARBA00007592"/>
    </source>
</evidence>
<dbReference type="Proteomes" id="UP000000851">
    <property type="component" value="Chromosome"/>
</dbReference>